<dbReference type="Pfam" id="PF01381">
    <property type="entry name" value="HTH_3"/>
    <property type="match status" value="1"/>
</dbReference>
<dbReference type="Gene3D" id="1.10.260.40">
    <property type="entry name" value="lambda repressor-like DNA-binding domains"/>
    <property type="match status" value="1"/>
</dbReference>
<dbReference type="CDD" id="cd00093">
    <property type="entry name" value="HTH_XRE"/>
    <property type="match status" value="1"/>
</dbReference>
<comment type="caution">
    <text evidence="3">The sequence shown here is derived from an EMBL/GenBank/DDBJ whole genome shotgun (WGS) entry which is preliminary data.</text>
</comment>
<dbReference type="RefSeq" id="WP_262399433.1">
    <property type="nucleotide sequence ID" value="NZ_JACRTB010000007.1"/>
</dbReference>
<dbReference type="InterPro" id="IPR010982">
    <property type="entry name" value="Lambda_DNA-bd_dom_sf"/>
</dbReference>
<evidence type="ECO:0000256" key="1">
    <source>
        <dbReference type="ARBA" id="ARBA00023125"/>
    </source>
</evidence>
<gene>
    <name evidence="3" type="ORF">H8717_05485</name>
</gene>
<evidence type="ECO:0000313" key="3">
    <source>
        <dbReference type="EMBL" id="MBC8575864.1"/>
    </source>
</evidence>
<name>A0ABR7NHT6_9FIRM</name>
<dbReference type="PANTHER" id="PTHR46797">
    <property type="entry name" value="HTH-TYPE TRANSCRIPTIONAL REGULATOR"/>
    <property type="match status" value="1"/>
</dbReference>
<evidence type="ECO:0000259" key="2">
    <source>
        <dbReference type="PROSITE" id="PS50943"/>
    </source>
</evidence>
<proteinExistence type="predicted"/>
<keyword evidence="1" id="KW-0238">DNA-binding</keyword>
<dbReference type="SUPFAM" id="SSF47413">
    <property type="entry name" value="lambda repressor-like DNA-binding domains"/>
    <property type="match status" value="1"/>
</dbReference>
<keyword evidence="4" id="KW-1185">Reference proteome</keyword>
<dbReference type="SMART" id="SM00530">
    <property type="entry name" value="HTH_XRE"/>
    <property type="match status" value="1"/>
</dbReference>
<protein>
    <submittedName>
        <fullName evidence="3">Helix-turn-helix transcriptional regulator</fullName>
    </submittedName>
</protein>
<accession>A0ABR7NHT6</accession>
<dbReference type="PROSITE" id="PS50943">
    <property type="entry name" value="HTH_CROC1"/>
    <property type="match status" value="1"/>
</dbReference>
<organism evidence="3 4">
    <name type="scientific">Yanshouia hominis</name>
    <dbReference type="NCBI Taxonomy" id="2763673"/>
    <lineage>
        <taxon>Bacteria</taxon>
        <taxon>Bacillati</taxon>
        <taxon>Bacillota</taxon>
        <taxon>Clostridia</taxon>
        <taxon>Eubacteriales</taxon>
        <taxon>Oscillospiraceae</taxon>
        <taxon>Yanshouia</taxon>
    </lineage>
</organism>
<sequence length="133" mass="14802">MTLDEMIENAQENHTLFSEISARQKKEIALRALAASTLHRYRMSLGLTQTEFATKYGISQSLVSKWENGDENLSVKSLLQICTICGCKLAFVPDALSEIPQEQRQIRTFCNAPSSKYVSRTSNQGGCAYAGVY</sequence>
<dbReference type="InterPro" id="IPR050807">
    <property type="entry name" value="TransReg_Diox_bact_type"/>
</dbReference>
<reference evidence="3 4" key="1">
    <citation type="submission" date="2020-08" db="EMBL/GenBank/DDBJ databases">
        <title>Genome public.</title>
        <authorList>
            <person name="Liu C."/>
            <person name="Sun Q."/>
        </authorList>
    </citation>
    <scope>NUCLEOTIDE SEQUENCE [LARGE SCALE GENOMIC DNA]</scope>
    <source>
        <strain evidence="3 4">BX1</strain>
    </source>
</reference>
<dbReference type="PANTHER" id="PTHR46797:SF1">
    <property type="entry name" value="METHYLPHOSPHONATE SYNTHASE"/>
    <property type="match status" value="1"/>
</dbReference>
<dbReference type="InterPro" id="IPR001387">
    <property type="entry name" value="Cro/C1-type_HTH"/>
</dbReference>
<dbReference type="Proteomes" id="UP000658131">
    <property type="component" value="Unassembled WGS sequence"/>
</dbReference>
<feature type="domain" description="HTH cro/C1-type" evidence="2">
    <location>
        <begin position="38"/>
        <end position="92"/>
    </location>
</feature>
<evidence type="ECO:0000313" key="4">
    <source>
        <dbReference type="Proteomes" id="UP000658131"/>
    </source>
</evidence>
<dbReference type="EMBL" id="JACRTB010000007">
    <property type="protein sequence ID" value="MBC8575864.1"/>
    <property type="molecule type" value="Genomic_DNA"/>
</dbReference>